<dbReference type="SMART" id="SM00382">
    <property type="entry name" value="AAA"/>
    <property type="match status" value="1"/>
</dbReference>
<evidence type="ECO:0000256" key="4">
    <source>
        <dbReference type="ARBA" id="ARBA00022840"/>
    </source>
</evidence>
<dbReference type="RefSeq" id="WP_359771268.1">
    <property type="nucleotide sequence ID" value="NZ_JBEYRR010000001.1"/>
</dbReference>
<sequence>MSGAPEAGGADRRAPLSRFARHAAAAIALAARSAPAVFSVHVLLTLATGALPVAAAWLTKLALDGLTDPGTSTGALVGLAAGLAGVGVAIAVTTHTNQYLQAQLERAVGLLTQDRLFTAVNGFVGLERFESPAFLDRLRLAQQASAIGPGQVVNGVLGLAQSAITVTGFLGSLFVLSPAMTVLVLAAGVPALVAELVLSRQRARLHWDLGPTERREIFYSQLLSTVEAAKEVRLFGVGPFLQRRMLADRRTANAARALLDRRDALVQSGLALLAALVSGGGVVWAVAAARSGQLSVGDIAIFIAAVAGVQGSLTAVAGHVAGCHEALMLFEHYLDVVRRPPDLPVVADPVPLPVLREGVEFRDVWFRYSEEHPWVLRGVSFRLRHGEALALVGLNGSGKSTLVKLLCRFYDPTRGAILWDGVDLRTVDPARLRARMGAAFQDYMAYDMTAAENIGLGDLDAFDDAGRIRGAAERAGIHDKLATLPRRYDTLLSRRFPTVSEDGGPATGVVLSGGQWQRLALARAFLRDERDLMVLDEPASGLDAQAEAEIQEALRAHRRGRTSLLISHRLGSVREADVIVVLAAGRVVEQGCHAALLAAGGEYARLFALQAAGYRAEERRPGVEEAGLR</sequence>
<evidence type="ECO:0000256" key="1">
    <source>
        <dbReference type="ARBA" id="ARBA00004651"/>
    </source>
</evidence>
<dbReference type="PROSITE" id="PS50929">
    <property type="entry name" value="ABC_TM1F"/>
    <property type="match status" value="1"/>
</dbReference>
<dbReference type="Pfam" id="PF00005">
    <property type="entry name" value="ABC_tran"/>
    <property type="match status" value="1"/>
</dbReference>
<feature type="domain" description="ABC transmembrane type-1" evidence="9">
    <location>
        <begin position="42"/>
        <end position="321"/>
    </location>
</feature>
<reference evidence="10 11" key="1">
    <citation type="submission" date="2024-06" db="EMBL/GenBank/DDBJ databases">
        <title>The Natural Products Discovery Center: Release of the First 8490 Sequenced Strains for Exploring Actinobacteria Biosynthetic Diversity.</title>
        <authorList>
            <person name="Kalkreuter E."/>
            <person name="Kautsar S.A."/>
            <person name="Yang D."/>
            <person name="Bader C.D."/>
            <person name="Teijaro C.N."/>
            <person name="Fluegel L."/>
            <person name="Davis C.M."/>
            <person name="Simpson J.R."/>
            <person name="Lauterbach L."/>
            <person name="Steele A.D."/>
            <person name="Gui C."/>
            <person name="Meng S."/>
            <person name="Li G."/>
            <person name="Viehrig K."/>
            <person name="Ye F."/>
            <person name="Su P."/>
            <person name="Kiefer A.F."/>
            <person name="Nichols A."/>
            <person name="Cepeda A.J."/>
            <person name="Yan W."/>
            <person name="Fan B."/>
            <person name="Jiang Y."/>
            <person name="Adhikari A."/>
            <person name="Zheng C.-J."/>
            <person name="Schuster L."/>
            <person name="Cowan T.M."/>
            <person name="Smanski M.J."/>
            <person name="Chevrette M.G."/>
            <person name="De Carvalho L.P.S."/>
            <person name="Shen B."/>
        </authorList>
    </citation>
    <scope>NUCLEOTIDE SEQUENCE [LARGE SCALE GENOMIC DNA]</scope>
    <source>
        <strain evidence="10 11">NPDC047833</strain>
    </source>
</reference>
<keyword evidence="4 10" id="KW-0067">ATP-binding</keyword>
<evidence type="ECO:0000313" key="11">
    <source>
        <dbReference type="Proteomes" id="UP001553843"/>
    </source>
</evidence>
<feature type="transmembrane region" description="Helical" evidence="7">
    <location>
        <begin position="264"/>
        <end position="287"/>
    </location>
</feature>
<dbReference type="InterPro" id="IPR027417">
    <property type="entry name" value="P-loop_NTPase"/>
</dbReference>
<feature type="transmembrane region" description="Helical" evidence="7">
    <location>
        <begin position="299"/>
        <end position="321"/>
    </location>
</feature>
<dbReference type="GO" id="GO:0005524">
    <property type="term" value="F:ATP binding"/>
    <property type="evidence" value="ECO:0007669"/>
    <property type="project" value="UniProtKB-KW"/>
</dbReference>
<dbReference type="InterPro" id="IPR003439">
    <property type="entry name" value="ABC_transporter-like_ATP-bd"/>
</dbReference>
<protein>
    <submittedName>
        <fullName evidence="10">ABC transporter ATP-binding protein</fullName>
    </submittedName>
</protein>
<keyword evidence="5 7" id="KW-1133">Transmembrane helix</keyword>
<gene>
    <name evidence="10" type="ORF">AB0887_09405</name>
</gene>
<evidence type="ECO:0000256" key="3">
    <source>
        <dbReference type="ARBA" id="ARBA00022741"/>
    </source>
</evidence>
<dbReference type="PROSITE" id="PS50893">
    <property type="entry name" value="ABC_TRANSPORTER_2"/>
    <property type="match status" value="1"/>
</dbReference>
<dbReference type="Gene3D" id="1.20.1560.10">
    <property type="entry name" value="ABC transporter type 1, transmembrane domain"/>
    <property type="match status" value="1"/>
</dbReference>
<dbReference type="InterPro" id="IPR017871">
    <property type="entry name" value="ABC_transporter-like_CS"/>
</dbReference>
<dbReference type="InterPro" id="IPR003593">
    <property type="entry name" value="AAA+_ATPase"/>
</dbReference>
<evidence type="ECO:0000256" key="7">
    <source>
        <dbReference type="SAM" id="Phobius"/>
    </source>
</evidence>
<feature type="transmembrane region" description="Helical" evidence="7">
    <location>
        <begin position="70"/>
        <end position="92"/>
    </location>
</feature>
<dbReference type="PANTHER" id="PTHR43394">
    <property type="entry name" value="ATP-DEPENDENT PERMEASE MDL1, MITOCHONDRIAL"/>
    <property type="match status" value="1"/>
</dbReference>
<dbReference type="PANTHER" id="PTHR43394:SF1">
    <property type="entry name" value="ATP-BINDING CASSETTE SUB-FAMILY B MEMBER 10, MITOCHONDRIAL"/>
    <property type="match status" value="1"/>
</dbReference>
<evidence type="ECO:0000259" key="8">
    <source>
        <dbReference type="PROSITE" id="PS50893"/>
    </source>
</evidence>
<keyword evidence="11" id="KW-1185">Reference proteome</keyword>
<dbReference type="SUPFAM" id="SSF90123">
    <property type="entry name" value="ABC transporter transmembrane region"/>
    <property type="match status" value="1"/>
</dbReference>
<comment type="subcellular location">
    <subcellularLocation>
        <location evidence="1">Cell membrane</location>
        <topology evidence="1">Multi-pass membrane protein</topology>
    </subcellularLocation>
</comment>
<dbReference type="Proteomes" id="UP001553843">
    <property type="component" value="Unassembled WGS sequence"/>
</dbReference>
<dbReference type="InterPro" id="IPR039421">
    <property type="entry name" value="Type_1_exporter"/>
</dbReference>
<organism evidence="10 11">
    <name type="scientific">Streptomyces huasconensis</name>
    <dbReference type="NCBI Taxonomy" id="1854574"/>
    <lineage>
        <taxon>Bacteria</taxon>
        <taxon>Bacillati</taxon>
        <taxon>Actinomycetota</taxon>
        <taxon>Actinomycetes</taxon>
        <taxon>Kitasatosporales</taxon>
        <taxon>Streptomycetaceae</taxon>
        <taxon>Streptomyces</taxon>
    </lineage>
</organism>
<dbReference type="InterPro" id="IPR036640">
    <property type="entry name" value="ABC1_TM_sf"/>
</dbReference>
<dbReference type="Pfam" id="PF00664">
    <property type="entry name" value="ABC_membrane"/>
    <property type="match status" value="1"/>
</dbReference>
<keyword evidence="2 7" id="KW-0812">Transmembrane</keyword>
<dbReference type="PROSITE" id="PS00211">
    <property type="entry name" value="ABC_TRANSPORTER_1"/>
    <property type="match status" value="1"/>
</dbReference>
<feature type="domain" description="ABC transporter" evidence="8">
    <location>
        <begin position="359"/>
        <end position="609"/>
    </location>
</feature>
<name>A0ABV3LT47_9ACTN</name>
<evidence type="ECO:0000256" key="5">
    <source>
        <dbReference type="ARBA" id="ARBA00022989"/>
    </source>
</evidence>
<evidence type="ECO:0000313" key="10">
    <source>
        <dbReference type="EMBL" id="MEW2362164.1"/>
    </source>
</evidence>
<keyword evidence="6 7" id="KW-0472">Membrane</keyword>
<keyword evidence="3" id="KW-0547">Nucleotide-binding</keyword>
<proteinExistence type="predicted"/>
<evidence type="ECO:0000256" key="6">
    <source>
        <dbReference type="ARBA" id="ARBA00023136"/>
    </source>
</evidence>
<dbReference type="EMBL" id="JBEYRS010000003">
    <property type="protein sequence ID" value="MEW2362164.1"/>
    <property type="molecule type" value="Genomic_DNA"/>
</dbReference>
<dbReference type="InterPro" id="IPR011527">
    <property type="entry name" value="ABC1_TM_dom"/>
</dbReference>
<comment type="caution">
    <text evidence="10">The sequence shown here is derived from an EMBL/GenBank/DDBJ whole genome shotgun (WGS) entry which is preliminary data.</text>
</comment>
<evidence type="ECO:0000259" key="9">
    <source>
        <dbReference type="PROSITE" id="PS50929"/>
    </source>
</evidence>
<dbReference type="Gene3D" id="3.40.50.300">
    <property type="entry name" value="P-loop containing nucleotide triphosphate hydrolases"/>
    <property type="match status" value="1"/>
</dbReference>
<dbReference type="SUPFAM" id="SSF52540">
    <property type="entry name" value="P-loop containing nucleoside triphosphate hydrolases"/>
    <property type="match status" value="1"/>
</dbReference>
<feature type="transmembrane region" description="Helical" evidence="7">
    <location>
        <begin position="36"/>
        <end position="58"/>
    </location>
</feature>
<evidence type="ECO:0000256" key="2">
    <source>
        <dbReference type="ARBA" id="ARBA00022692"/>
    </source>
</evidence>
<accession>A0ABV3LT47</accession>
<feature type="transmembrane region" description="Helical" evidence="7">
    <location>
        <begin position="180"/>
        <end position="198"/>
    </location>
</feature>